<name>A0A1V0SFG6_9VIRU</name>
<sequence length="218" mass="25536">MSNFDNILDSTFRRKQEFFNNSNKKISFGISNNCNDAYRTLGFRMNHNDYPKDTDHIEFYKYLQEIINKRYLSDGLKVKITGGDCKAGDCSFTYEFVFNNTEAVSNIFNPFMKSQDNKTSITWKPTYDISFLIQNYVNLYIGQKEIFNKKLEEKLFEDFKTRVKIDSDCNFLNNECIFNVEKIEENELPIKNSFSKGVIVGSMTTLAASLFLLMRQTR</sequence>
<evidence type="ECO:0000313" key="1">
    <source>
        <dbReference type="EMBL" id="ARF10443.1"/>
    </source>
</evidence>
<reference evidence="1" key="1">
    <citation type="journal article" date="2017" name="Science">
        <title>Giant viruses with an expanded complement of translation system components.</title>
        <authorList>
            <person name="Schulz F."/>
            <person name="Yutin N."/>
            <person name="Ivanova N.N."/>
            <person name="Ortega D.R."/>
            <person name="Lee T.K."/>
            <person name="Vierheilig J."/>
            <person name="Daims H."/>
            <person name="Horn M."/>
            <person name="Wagner M."/>
            <person name="Jensen G.J."/>
            <person name="Kyrpides N.C."/>
            <person name="Koonin E.V."/>
            <person name="Woyke T."/>
        </authorList>
    </citation>
    <scope>NUCLEOTIDE SEQUENCE</scope>
    <source>
        <strain evidence="1">HKV1</strain>
    </source>
</reference>
<organism evidence="1">
    <name type="scientific">Hokovirus HKV1</name>
    <dbReference type="NCBI Taxonomy" id="1977638"/>
    <lineage>
        <taxon>Viruses</taxon>
        <taxon>Varidnaviria</taxon>
        <taxon>Bamfordvirae</taxon>
        <taxon>Nucleocytoviricota</taxon>
        <taxon>Megaviricetes</taxon>
        <taxon>Imitervirales</taxon>
        <taxon>Mimiviridae</taxon>
        <taxon>Klosneuvirinae</taxon>
        <taxon>Hokovirus</taxon>
    </lineage>
</organism>
<protein>
    <submittedName>
        <fullName evidence="1">Uncharacterized protein</fullName>
    </submittedName>
</protein>
<dbReference type="EMBL" id="KY684103">
    <property type="protein sequence ID" value="ARF10443.1"/>
    <property type="molecule type" value="Genomic_DNA"/>
</dbReference>
<gene>
    <name evidence="1" type="ORF">Hokovirus_1_322</name>
</gene>
<accession>A0A1V0SFG6</accession>
<proteinExistence type="predicted"/>